<evidence type="ECO:0000256" key="1">
    <source>
        <dbReference type="SAM" id="SignalP"/>
    </source>
</evidence>
<reference evidence="3 4" key="1">
    <citation type="journal article" date="2009" name="Stand. Genomic Sci.">
        <title>Complete genome sequence of Jonesia denitrificans type strain (Prevot 55134).</title>
        <authorList>
            <person name="Pukall R."/>
            <person name="Gehrich-Schroter G."/>
            <person name="Lapidus A."/>
            <person name="Nolan M."/>
            <person name="Glavina Del Rio T."/>
            <person name="Lucas S."/>
            <person name="Chen F."/>
            <person name="Tice H."/>
            <person name="Pitluck S."/>
            <person name="Cheng J.F."/>
            <person name="Copeland A."/>
            <person name="Saunders E."/>
            <person name="Brettin T."/>
            <person name="Detter J.C."/>
            <person name="Bruce D."/>
            <person name="Goodwin L."/>
            <person name="Pati A."/>
            <person name="Ivanova N."/>
            <person name="Mavromatis K."/>
            <person name="Ovchinnikova G."/>
            <person name="Chen A."/>
            <person name="Palaniappan K."/>
            <person name="Land M."/>
            <person name="Hauser L."/>
            <person name="Chang Y.J."/>
            <person name="Jeffries C.D."/>
            <person name="Chain P."/>
            <person name="Goker M."/>
            <person name="Bristow J."/>
            <person name="Eisen J.A."/>
            <person name="Markowitz V."/>
            <person name="Hugenholtz P."/>
            <person name="Kyrpides N.C."/>
            <person name="Klenk H.P."/>
            <person name="Han C."/>
        </authorList>
    </citation>
    <scope>NUCLEOTIDE SEQUENCE [LARGE SCALE GENOMIC DNA]</scope>
    <source>
        <strain evidence="4">ATCC 14870 / DSM 20603 / BCRC 15368 / CIP 55.134 / JCM 11481 / NBRC 15587 / NCTC 10816 / Prevot 55134</strain>
    </source>
</reference>
<feature type="chain" id="PRO_5039704469" description="Pyrrolo-quinoline quinone repeat domain-containing protein" evidence="1">
    <location>
        <begin position="28"/>
        <end position="397"/>
    </location>
</feature>
<dbReference type="Pfam" id="PF13360">
    <property type="entry name" value="PQQ_2"/>
    <property type="match status" value="1"/>
</dbReference>
<keyword evidence="1" id="KW-0732">Signal</keyword>
<dbReference type="InterPro" id="IPR002372">
    <property type="entry name" value="PQQ_rpt_dom"/>
</dbReference>
<dbReference type="RefSeq" id="WP_012805800.1">
    <property type="nucleotide sequence ID" value="NC_013174.1"/>
</dbReference>
<evidence type="ECO:0000313" key="3">
    <source>
        <dbReference type="EMBL" id="ACV07695.1"/>
    </source>
</evidence>
<feature type="signal peptide" evidence="1">
    <location>
        <begin position="1"/>
        <end position="27"/>
    </location>
</feature>
<evidence type="ECO:0000259" key="2">
    <source>
        <dbReference type="Pfam" id="PF13360"/>
    </source>
</evidence>
<dbReference type="Proteomes" id="UP000000628">
    <property type="component" value="Chromosome"/>
</dbReference>
<dbReference type="InterPro" id="IPR011047">
    <property type="entry name" value="Quinoprotein_ADH-like_sf"/>
</dbReference>
<dbReference type="SUPFAM" id="SSF50998">
    <property type="entry name" value="Quinoprotein alcohol dehydrogenase-like"/>
    <property type="match status" value="1"/>
</dbReference>
<name>C7R4S2_JONDD</name>
<dbReference type="InterPro" id="IPR015943">
    <property type="entry name" value="WD40/YVTN_repeat-like_dom_sf"/>
</dbReference>
<protein>
    <recommendedName>
        <fullName evidence="2">Pyrrolo-quinoline quinone repeat domain-containing protein</fullName>
    </recommendedName>
</protein>
<dbReference type="OrthoDB" id="3422572at2"/>
<dbReference type="STRING" id="471856.Jden_0016"/>
<dbReference type="Gene3D" id="2.130.10.10">
    <property type="entry name" value="YVTN repeat-like/Quinoprotein amine dehydrogenase"/>
    <property type="match status" value="1"/>
</dbReference>
<sequence length="397" mass="40663">MFVRRGVVLGAVAVLVAACGGAPPADAPAESPTTAPPAVVAPSVVEGDLPAADLRGTQIPYQFEELTAVTVPWDGAPQERDGVFVGTQTTGQQVTFTAVTHQGTALWEVSRPQQCGQFTLTTVDDMPLAVLCTTTEDGFVAHGIDATTGDVVWGPTAVPGPLTGLGVVFTVQGTPAPGDVSDTVVLRADTGEVVSWPQSLPDDAHVIGEKDGLILTVHNGTLEAWDSQTGERSWSIPAPHGAQQVGDSPLGQRFVEVVGESTSVVVDTRDGDVVASDVITAGTDPSTGTLVVLDDESTSGVDESGATLWSIPRELPLGSGDTSSQAPPQITAAGGVMVYVREGALIRAHNALTGDVAEAYPPGGNGTILVPVTMSATGAGVLTDYDTYTLVTTLHEP</sequence>
<feature type="domain" description="Pyrrolo-quinoline quinone repeat" evidence="2">
    <location>
        <begin position="140"/>
        <end position="279"/>
    </location>
</feature>
<dbReference type="eggNOG" id="COG1520">
    <property type="taxonomic scope" value="Bacteria"/>
</dbReference>
<dbReference type="EMBL" id="CP001706">
    <property type="protein sequence ID" value="ACV07695.1"/>
    <property type="molecule type" value="Genomic_DNA"/>
</dbReference>
<evidence type="ECO:0000313" key="4">
    <source>
        <dbReference type="Proteomes" id="UP000000628"/>
    </source>
</evidence>
<gene>
    <name evidence="3" type="ordered locus">Jden_0016</name>
</gene>
<dbReference type="KEGG" id="jde:Jden_0016"/>
<organism evidence="3 4">
    <name type="scientific">Jonesia denitrificans (strain ATCC 14870 / DSM 20603 / BCRC 15368 / CIP 55.134 / JCM 11481 / NBRC 15587 / NCTC 10816 / Prevot 55134)</name>
    <name type="common">Listeria denitrificans</name>
    <dbReference type="NCBI Taxonomy" id="471856"/>
    <lineage>
        <taxon>Bacteria</taxon>
        <taxon>Bacillati</taxon>
        <taxon>Actinomycetota</taxon>
        <taxon>Actinomycetes</taxon>
        <taxon>Micrococcales</taxon>
        <taxon>Jonesiaceae</taxon>
        <taxon>Jonesia</taxon>
    </lineage>
</organism>
<accession>C7R4S2</accession>
<dbReference type="AlphaFoldDB" id="C7R4S2"/>
<dbReference type="PROSITE" id="PS51257">
    <property type="entry name" value="PROKAR_LIPOPROTEIN"/>
    <property type="match status" value="1"/>
</dbReference>
<proteinExistence type="predicted"/>
<dbReference type="HOGENOM" id="CLU_655011_0_0_11"/>
<keyword evidence="4" id="KW-1185">Reference proteome</keyword>